<keyword evidence="3" id="KW-1185">Reference proteome</keyword>
<proteinExistence type="predicted"/>
<dbReference type="InterPro" id="IPR011658">
    <property type="entry name" value="PA14_dom"/>
</dbReference>
<organism evidence="2 3">
    <name type="scientific">Sediminibacterium goheungense</name>
    <dbReference type="NCBI Taxonomy" id="1086393"/>
    <lineage>
        <taxon>Bacteria</taxon>
        <taxon>Pseudomonadati</taxon>
        <taxon>Bacteroidota</taxon>
        <taxon>Chitinophagia</taxon>
        <taxon>Chitinophagales</taxon>
        <taxon>Chitinophagaceae</taxon>
        <taxon>Sediminibacterium</taxon>
    </lineage>
</organism>
<dbReference type="Gene3D" id="2.160.20.10">
    <property type="entry name" value="Single-stranded right-handed beta-helix, Pectin lyase-like"/>
    <property type="match status" value="2"/>
</dbReference>
<dbReference type="Proteomes" id="UP000295741">
    <property type="component" value="Unassembled WGS sequence"/>
</dbReference>
<name>A0A4R6IZ91_9BACT</name>
<sequence length="707" mass="80453">MLVTTSIKIEPGIYTAAAPYDTMAWIEIAGKDITLDMTGVTLIGTDDINEPDKFKGIGIRIRKGSSRIVIRQATLQGFKIGIYADSTEDLTIEKCTLSFNYRQKLKSNLEREDISDWMSYHHNENQEWLRYGAAIYIHKGKKIHIAENTATNGQCGLMLSGTENAIVHDNNFSFNSGIGIGLYRSSFNNFYHNRLDYNVRGYSHGKYKRGQDSAGFLVFEQCNDNIFAFNSATHSGDGFFLWAGQHTMDTGEGGCNDNFIYGNDFSYAPTNGVEVTFSRNLVMKNVIRDCDHGIWGGYSYGSDFTDNDFAFNRIGIAIEHGQDNNIAINRFLYDKTAIKLWSRASQPADWTYAQVKDTRSMNYWIAANQFTAVETVYDIMGTDTVAFSGNQKMAYTVNLKLGERTNDIDTSREEDPLDMDYVPDERLKKVPVTRRPESTIPKGKENIRITPWGPYNFEYPLLWLKSIDSTGVYHFEILGKTGSWNIKELNGFEIVEKGKDSFPSSMIAKPVTNSYVKYIRLAYEGPSYINQFGKEEDTGSLFEYEEFTPKQQWVTKWFQWDGSADPLLANEAFMNLLQSTPVHTDTLSKLDFTWWGAIGKNLPADSFATDAVTTIETEKGFYDIAVTADDFVRVYVDGKLAIDGWDPKYTLYDEYTHHRARIEMTKGKHQIRVIHAEKSGIATLMFYMNPVKGKTEMPIYQMRIMNN</sequence>
<dbReference type="SMART" id="SM00758">
    <property type="entry name" value="PA14"/>
    <property type="match status" value="1"/>
</dbReference>
<dbReference type="SUPFAM" id="SSF56988">
    <property type="entry name" value="Anthrax protective antigen"/>
    <property type="match status" value="1"/>
</dbReference>
<dbReference type="Pfam" id="PF07691">
    <property type="entry name" value="PA14"/>
    <property type="match status" value="1"/>
</dbReference>
<dbReference type="PROSITE" id="PS51820">
    <property type="entry name" value="PA14"/>
    <property type="match status" value="1"/>
</dbReference>
<dbReference type="InterPro" id="IPR011050">
    <property type="entry name" value="Pectin_lyase_fold/virulence"/>
</dbReference>
<evidence type="ECO:0000313" key="2">
    <source>
        <dbReference type="EMBL" id="TDO28163.1"/>
    </source>
</evidence>
<dbReference type="InterPro" id="IPR006626">
    <property type="entry name" value="PbH1"/>
</dbReference>
<dbReference type="SUPFAM" id="SSF51126">
    <property type="entry name" value="Pectin lyase-like"/>
    <property type="match status" value="1"/>
</dbReference>
<dbReference type="InterPro" id="IPR012334">
    <property type="entry name" value="Pectin_lyas_fold"/>
</dbReference>
<feature type="domain" description="PA14" evidence="1">
    <location>
        <begin position="548"/>
        <end position="701"/>
    </location>
</feature>
<protein>
    <submittedName>
        <fullName evidence="2">Parallel beta-helix repeat protein</fullName>
    </submittedName>
</protein>
<reference evidence="2 3" key="1">
    <citation type="submission" date="2019-03" db="EMBL/GenBank/DDBJ databases">
        <title>Genomic Encyclopedia of Archaeal and Bacterial Type Strains, Phase II (KMG-II): from individual species to whole genera.</title>
        <authorList>
            <person name="Goeker M."/>
        </authorList>
    </citation>
    <scope>NUCLEOTIDE SEQUENCE [LARGE SCALE GENOMIC DNA]</scope>
    <source>
        <strain evidence="2 3">DSM 28323</strain>
    </source>
</reference>
<gene>
    <name evidence="2" type="ORF">BC659_0224</name>
</gene>
<dbReference type="EMBL" id="SNWP01000010">
    <property type="protein sequence ID" value="TDO28163.1"/>
    <property type="molecule type" value="Genomic_DNA"/>
</dbReference>
<accession>A0A4R6IZ91</accession>
<dbReference type="InterPro" id="IPR039448">
    <property type="entry name" value="Beta_helix"/>
</dbReference>
<evidence type="ECO:0000259" key="1">
    <source>
        <dbReference type="PROSITE" id="PS51820"/>
    </source>
</evidence>
<comment type="caution">
    <text evidence="2">The sequence shown here is derived from an EMBL/GenBank/DDBJ whole genome shotgun (WGS) entry which is preliminary data.</text>
</comment>
<dbReference type="InterPro" id="IPR037524">
    <property type="entry name" value="PA14/GLEYA"/>
</dbReference>
<evidence type="ECO:0000313" key="3">
    <source>
        <dbReference type="Proteomes" id="UP000295741"/>
    </source>
</evidence>
<dbReference type="Pfam" id="PF13229">
    <property type="entry name" value="Beta_helix"/>
    <property type="match status" value="1"/>
</dbReference>
<dbReference type="AlphaFoldDB" id="A0A4R6IZ91"/>
<dbReference type="SMART" id="SM00710">
    <property type="entry name" value="PbH1"/>
    <property type="match status" value="8"/>
</dbReference>